<keyword evidence="3" id="KW-1185">Reference proteome</keyword>
<protein>
    <submittedName>
        <fullName evidence="2">Uncharacterized protein</fullName>
    </submittedName>
</protein>
<evidence type="ECO:0000313" key="2">
    <source>
        <dbReference type="EMBL" id="EKC98608.1"/>
    </source>
</evidence>
<proteinExistence type="predicted"/>
<reference evidence="2 3" key="1">
    <citation type="journal article" date="2012" name="Eukaryot. Cell">
        <title>Genome sequence of the Trichosporon asahii environmental strain CBS 8904.</title>
        <authorList>
            <person name="Yang R.Y."/>
            <person name="Li H.T."/>
            <person name="Zhu H."/>
            <person name="Zhou G.P."/>
            <person name="Wang M."/>
            <person name="Wang L."/>
        </authorList>
    </citation>
    <scope>NUCLEOTIDE SEQUENCE [LARGE SCALE GENOMIC DNA]</scope>
    <source>
        <strain evidence="2 3">CBS 8904</strain>
    </source>
</reference>
<evidence type="ECO:0000256" key="1">
    <source>
        <dbReference type="SAM" id="MobiDB-lite"/>
    </source>
</evidence>
<accession>K1WAB5</accession>
<sequence length="178" mass="19484">MPSIDLLSVSRHFTLAESVHPANGPMLSPAEYATRCASINARYDEKLRQCQASFQAFKIAATRDIGMNIPAGLQRMTQLNFKEDSEVLKIEFNREEELRELNKAAGYGESSKHHGLTIGQAPSITQPPSTSLNRSASERAVAVGALAGIARGLLHADDQRTRQEIDFWVAKFEAANGS</sequence>
<dbReference type="HOGENOM" id="CLU_1511657_0_0_1"/>
<feature type="compositionally biased region" description="Polar residues" evidence="1">
    <location>
        <begin position="120"/>
        <end position="132"/>
    </location>
</feature>
<dbReference type="InParanoid" id="K1WAB5"/>
<name>K1WAB5_TRIAC</name>
<comment type="caution">
    <text evidence="2">The sequence shown here is derived from an EMBL/GenBank/DDBJ whole genome shotgun (WGS) entry which is preliminary data.</text>
</comment>
<feature type="region of interest" description="Disordered" evidence="1">
    <location>
        <begin position="108"/>
        <end position="132"/>
    </location>
</feature>
<organism evidence="2 3">
    <name type="scientific">Trichosporon asahii var. asahii (strain CBS 8904)</name>
    <name type="common">Yeast</name>
    <dbReference type="NCBI Taxonomy" id="1220162"/>
    <lineage>
        <taxon>Eukaryota</taxon>
        <taxon>Fungi</taxon>
        <taxon>Dikarya</taxon>
        <taxon>Basidiomycota</taxon>
        <taxon>Agaricomycotina</taxon>
        <taxon>Tremellomycetes</taxon>
        <taxon>Trichosporonales</taxon>
        <taxon>Trichosporonaceae</taxon>
        <taxon>Trichosporon</taxon>
    </lineage>
</organism>
<dbReference type="Proteomes" id="UP000006757">
    <property type="component" value="Unassembled WGS sequence"/>
</dbReference>
<dbReference type="AlphaFoldDB" id="K1WAB5"/>
<gene>
    <name evidence="2" type="ORF">A1Q2_07100</name>
</gene>
<dbReference type="EMBL" id="AMBO01000386">
    <property type="protein sequence ID" value="EKC98608.1"/>
    <property type="molecule type" value="Genomic_DNA"/>
</dbReference>
<evidence type="ECO:0000313" key="3">
    <source>
        <dbReference type="Proteomes" id="UP000006757"/>
    </source>
</evidence>